<accession>A0ABP7DE78</accession>
<evidence type="ECO:0000313" key="9">
    <source>
        <dbReference type="EMBL" id="GAA3703421.1"/>
    </source>
</evidence>
<feature type="domain" description="Type II secretion system protein GspF" evidence="8">
    <location>
        <begin position="76"/>
        <end position="192"/>
    </location>
</feature>
<name>A0ABP7DE78_9MICC</name>
<evidence type="ECO:0000256" key="2">
    <source>
        <dbReference type="ARBA" id="ARBA00022475"/>
    </source>
</evidence>
<proteinExistence type="predicted"/>
<reference evidence="10" key="1">
    <citation type="journal article" date="2019" name="Int. J. Syst. Evol. Microbiol.">
        <title>The Global Catalogue of Microorganisms (GCM) 10K type strain sequencing project: providing services to taxonomists for standard genome sequencing and annotation.</title>
        <authorList>
            <consortium name="The Broad Institute Genomics Platform"/>
            <consortium name="The Broad Institute Genome Sequencing Center for Infectious Disease"/>
            <person name="Wu L."/>
            <person name="Ma J."/>
        </authorList>
    </citation>
    <scope>NUCLEOTIDE SEQUENCE [LARGE SCALE GENOMIC DNA]</scope>
    <source>
        <strain evidence="10">JCM 16961</strain>
    </source>
</reference>
<keyword evidence="2" id="KW-1003">Cell membrane</keyword>
<keyword evidence="10" id="KW-1185">Reference proteome</keyword>
<evidence type="ECO:0000313" key="10">
    <source>
        <dbReference type="Proteomes" id="UP001501536"/>
    </source>
</evidence>
<dbReference type="Proteomes" id="UP001501536">
    <property type="component" value="Unassembled WGS sequence"/>
</dbReference>
<feature type="transmembrane region" description="Helical" evidence="7">
    <location>
        <begin position="176"/>
        <end position="198"/>
    </location>
</feature>
<feature type="region of interest" description="Disordered" evidence="6">
    <location>
        <begin position="25"/>
        <end position="65"/>
    </location>
</feature>
<feature type="compositionally biased region" description="Polar residues" evidence="6">
    <location>
        <begin position="25"/>
        <end position="34"/>
    </location>
</feature>
<protein>
    <recommendedName>
        <fullName evidence="8">Type II secretion system protein GspF domain-containing protein</fullName>
    </recommendedName>
</protein>
<organism evidence="9 10">
    <name type="scientific">Zhihengliuella alba</name>
    <dbReference type="NCBI Taxonomy" id="547018"/>
    <lineage>
        <taxon>Bacteria</taxon>
        <taxon>Bacillati</taxon>
        <taxon>Actinomycetota</taxon>
        <taxon>Actinomycetes</taxon>
        <taxon>Micrococcales</taxon>
        <taxon>Micrococcaceae</taxon>
        <taxon>Zhihengliuella</taxon>
    </lineage>
</organism>
<dbReference type="Pfam" id="PF00482">
    <property type="entry name" value="T2SSF"/>
    <property type="match status" value="1"/>
</dbReference>
<evidence type="ECO:0000256" key="4">
    <source>
        <dbReference type="ARBA" id="ARBA00022989"/>
    </source>
</evidence>
<dbReference type="InterPro" id="IPR018076">
    <property type="entry name" value="T2SS_GspF_dom"/>
</dbReference>
<keyword evidence="3 7" id="KW-0812">Transmembrane</keyword>
<evidence type="ECO:0000256" key="3">
    <source>
        <dbReference type="ARBA" id="ARBA00022692"/>
    </source>
</evidence>
<evidence type="ECO:0000259" key="8">
    <source>
        <dbReference type="Pfam" id="PF00482"/>
    </source>
</evidence>
<comment type="subcellular location">
    <subcellularLocation>
        <location evidence="1">Cell membrane</location>
        <topology evidence="1">Multi-pass membrane protein</topology>
    </subcellularLocation>
</comment>
<evidence type="ECO:0000256" key="1">
    <source>
        <dbReference type="ARBA" id="ARBA00004651"/>
    </source>
</evidence>
<evidence type="ECO:0000256" key="5">
    <source>
        <dbReference type="ARBA" id="ARBA00023136"/>
    </source>
</evidence>
<comment type="caution">
    <text evidence="9">The sequence shown here is derived from an EMBL/GenBank/DDBJ whole genome shotgun (WGS) entry which is preliminary data.</text>
</comment>
<gene>
    <name evidence="9" type="ORF">GCM10022377_16320</name>
</gene>
<dbReference type="RefSeq" id="WP_344882689.1">
    <property type="nucleotide sequence ID" value="NZ_BAABCJ010000002.1"/>
</dbReference>
<keyword evidence="4 7" id="KW-1133">Transmembrane helix</keyword>
<dbReference type="EMBL" id="BAABCJ010000002">
    <property type="protein sequence ID" value="GAA3703421.1"/>
    <property type="molecule type" value="Genomic_DNA"/>
</dbReference>
<evidence type="ECO:0000256" key="6">
    <source>
        <dbReference type="SAM" id="MobiDB-lite"/>
    </source>
</evidence>
<evidence type="ECO:0000256" key="7">
    <source>
        <dbReference type="SAM" id="Phobius"/>
    </source>
</evidence>
<sequence length="204" mass="20717">MSSLVLLAAFAVGVSVWIGLGSTARWGQSSSTSRLGGRTANGSVGAGPARADGAGKPGDGAEAGPVDDADVPLLLELSAGLLQAGQPVTGVLTTLARVVPGCEPLARVAQAVLASVEWERAWAEAPPSFRPLAEALGFAHRSGAAAARLLRTTAAEHRRAAARAAERRAAELGVRLVVPLGLCALPAFICIGILPLVISMMPEF</sequence>
<keyword evidence="5 7" id="KW-0472">Membrane</keyword>